<organism evidence="1 2">
    <name type="scientific">Rhizopogon vinicolor AM-OR11-026</name>
    <dbReference type="NCBI Taxonomy" id="1314800"/>
    <lineage>
        <taxon>Eukaryota</taxon>
        <taxon>Fungi</taxon>
        <taxon>Dikarya</taxon>
        <taxon>Basidiomycota</taxon>
        <taxon>Agaricomycotina</taxon>
        <taxon>Agaricomycetes</taxon>
        <taxon>Agaricomycetidae</taxon>
        <taxon>Boletales</taxon>
        <taxon>Suillineae</taxon>
        <taxon>Rhizopogonaceae</taxon>
        <taxon>Rhizopogon</taxon>
    </lineage>
</organism>
<sequence length="124" mass="13785">MPSRSRSVVVSPSQTFILNEGIVIVPSNKGSVGAQILRIAHKQGEMGMILIWPSIQIPNTYDCTLPAILGPWDICLAVRGLVIVKLNCHSSSTQHRGFRRHGRRTRSTGRCAARIWRVQNLCKL</sequence>
<dbReference type="AlphaFoldDB" id="A0A1B7NHP2"/>
<reference evidence="1 2" key="1">
    <citation type="submission" date="2016-06" db="EMBL/GenBank/DDBJ databases">
        <title>Comparative genomics of the ectomycorrhizal sister species Rhizopogon vinicolor and Rhizopogon vesiculosus (Basidiomycota: Boletales) reveals a divergence of the mating type B locus.</title>
        <authorList>
            <consortium name="DOE Joint Genome Institute"/>
            <person name="Mujic A.B."/>
            <person name="Kuo A."/>
            <person name="Tritt A."/>
            <person name="Lipzen A."/>
            <person name="Chen C."/>
            <person name="Johnson J."/>
            <person name="Sharma A."/>
            <person name="Barry K."/>
            <person name="Grigoriev I.V."/>
            <person name="Spatafora J.W."/>
        </authorList>
    </citation>
    <scope>NUCLEOTIDE SEQUENCE [LARGE SCALE GENOMIC DNA]</scope>
    <source>
        <strain evidence="1 2">AM-OR11-026</strain>
    </source>
</reference>
<dbReference type="InParanoid" id="A0A1B7NHP2"/>
<dbReference type="Proteomes" id="UP000092154">
    <property type="component" value="Unassembled WGS sequence"/>
</dbReference>
<gene>
    <name evidence="1" type="ORF">K503DRAFT_383443</name>
</gene>
<proteinExistence type="predicted"/>
<accession>A0A1B7NHP2</accession>
<keyword evidence="2" id="KW-1185">Reference proteome</keyword>
<evidence type="ECO:0000313" key="1">
    <source>
        <dbReference type="EMBL" id="OAX44386.1"/>
    </source>
</evidence>
<protein>
    <submittedName>
        <fullName evidence="1">Uncharacterized protein</fullName>
    </submittedName>
</protein>
<evidence type="ECO:0000313" key="2">
    <source>
        <dbReference type="Proteomes" id="UP000092154"/>
    </source>
</evidence>
<dbReference type="EMBL" id="KV448125">
    <property type="protein sequence ID" value="OAX44386.1"/>
    <property type="molecule type" value="Genomic_DNA"/>
</dbReference>
<name>A0A1B7NHP2_9AGAM</name>